<sequence>KPSPRYNFRLTLLVFNSIANCGVYGLPQSRNGSMTLGLCSVVWVLQLLYVIL</sequence>
<accession>A0A061S9Y8</accession>
<reference evidence="1" key="1">
    <citation type="submission" date="2014-05" db="EMBL/GenBank/DDBJ databases">
        <title>The transcriptome of the halophilic microalga Tetraselmis sp. GSL018 isolated from the Great Salt Lake, Utah.</title>
        <authorList>
            <person name="Jinkerson R.E."/>
            <person name="D'Adamo S."/>
            <person name="Posewitz M.C."/>
        </authorList>
    </citation>
    <scope>NUCLEOTIDE SEQUENCE</scope>
    <source>
        <strain evidence="1">GSL018</strain>
    </source>
</reference>
<dbReference type="EMBL" id="GBEZ01005446">
    <property type="protein sequence ID" value="JAC79864.1"/>
    <property type="molecule type" value="Transcribed_RNA"/>
</dbReference>
<evidence type="ECO:0000313" key="1">
    <source>
        <dbReference type="EMBL" id="JAC79864.1"/>
    </source>
</evidence>
<organism evidence="1">
    <name type="scientific">Tetraselmis sp. GSL018</name>
    <dbReference type="NCBI Taxonomy" id="582737"/>
    <lineage>
        <taxon>Eukaryota</taxon>
        <taxon>Viridiplantae</taxon>
        <taxon>Chlorophyta</taxon>
        <taxon>core chlorophytes</taxon>
        <taxon>Chlorodendrophyceae</taxon>
        <taxon>Chlorodendrales</taxon>
        <taxon>Chlorodendraceae</taxon>
        <taxon>Tetraselmis</taxon>
    </lineage>
</organism>
<dbReference type="AlphaFoldDB" id="A0A061S9Y8"/>
<name>A0A061S9Y8_9CHLO</name>
<feature type="non-terminal residue" evidence="1">
    <location>
        <position position="52"/>
    </location>
</feature>
<gene>
    <name evidence="1" type="ORF">TSPGSL018_11667</name>
</gene>
<protein>
    <submittedName>
        <fullName evidence="1">Uncharacterized protein</fullName>
    </submittedName>
</protein>
<feature type="non-terminal residue" evidence="1">
    <location>
        <position position="1"/>
    </location>
</feature>
<proteinExistence type="predicted"/>